<accession>A0ABN6Z149</accession>
<evidence type="ECO:0000313" key="1">
    <source>
        <dbReference type="EMBL" id="BDZ76856.1"/>
    </source>
</evidence>
<organism evidence="1 2">
    <name type="scientific">Claveliimonas bilis</name>
    <dbReference type="NCBI Taxonomy" id="3028070"/>
    <lineage>
        <taxon>Bacteria</taxon>
        <taxon>Bacillati</taxon>
        <taxon>Bacillota</taxon>
        <taxon>Clostridia</taxon>
        <taxon>Lachnospirales</taxon>
        <taxon>Lachnospiraceae</taxon>
        <taxon>Claveliimonas</taxon>
    </lineage>
</organism>
<keyword evidence="2" id="KW-1185">Reference proteome</keyword>
<gene>
    <name evidence="1" type="ORF">Lac1_10390</name>
</gene>
<dbReference type="EMBL" id="AP027742">
    <property type="protein sequence ID" value="BDZ76856.1"/>
    <property type="molecule type" value="Genomic_DNA"/>
</dbReference>
<reference evidence="2" key="1">
    <citation type="journal article" date="2023" name="Int. J. Syst. Evol. Microbiol.">
        <title>Claveliimonas bilis gen. nov., sp. nov., deoxycholic acid-producing bacteria isolated from human faeces, and reclassification of Sellimonas monacensis Zenner et al. 2021 as Claveliimonas monacensis comb. nov.</title>
        <authorList>
            <person name="Hisatomi A."/>
            <person name="Kastawa N.W.E.P.G."/>
            <person name="Song I."/>
            <person name="Ohkuma M."/>
            <person name="Fukiya S."/>
            <person name="Sakamoto M."/>
        </authorList>
    </citation>
    <scope>NUCLEOTIDE SEQUENCE [LARGE SCALE GENOMIC DNA]</scope>
    <source>
        <strain evidence="2">12BBH14</strain>
    </source>
</reference>
<dbReference type="Proteomes" id="UP001305815">
    <property type="component" value="Chromosome"/>
</dbReference>
<dbReference type="SUPFAM" id="SSF46785">
    <property type="entry name" value="Winged helix' DNA-binding domain"/>
    <property type="match status" value="1"/>
</dbReference>
<protein>
    <submittedName>
        <fullName evidence="1">Uncharacterized protein</fullName>
    </submittedName>
</protein>
<proteinExistence type="predicted"/>
<sequence>MKLCQKIRTQSGNTKILKFQFGTLGEPAVLELIFKNLSIKQKELVTETDKSFSIIKRIMESLQEKEYILRVDEKRYGKWEVLVSNQHGLIF</sequence>
<name>A0ABN6Z149_9FIRM</name>
<evidence type="ECO:0000313" key="2">
    <source>
        <dbReference type="Proteomes" id="UP001305815"/>
    </source>
</evidence>
<dbReference type="InterPro" id="IPR036390">
    <property type="entry name" value="WH_DNA-bd_sf"/>
</dbReference>